<proteinExistence type="predicted"/>
<reference evidence="1 2" key="1">
    <citation type="submission" date="2015-07" db="EMBL/GenBank/DDBJ databases">
        <authorList>
            <person name="Noorani M."/>
        </authorList>
    </citation>
    <scope>NUCLEOTIDE SEQUENCE [LARGE SCALE GENOMIC DNA]</scope>
    <source>
        <strain evidence="1 2">KCTC 42284</strain>
    </source>
</reference>
<gene>
    <name evidence="1" type="ORF">WM2015_752</name>
</gene>
<evidence type="ECO:0000313" key="1">
    <source>
        <dbReference type="EMBL" id="AKS41133.1"/>
    </source>
</evidence>
<organism evidence="1 2">
    <name type="scientific">Wenzhouxiangella marina</name>
    <dbReference type="NCBI Taxonomy" id="1579979"/>
    <lineage>
        <taxon>Bacteria</taxon>
        <taxon>Pseudomonadati</taxon>
        <taxon>Pseudomonadota</taxon>
        <taxon>Gammaproteobacteria</taxon>
        <taxon>Chromatiales</taxon>
        <taxon>Wenzhouxiangellaceae</taxon>
        <taxon>Wenzhouxiangella</taxon>
    </lineage>
</organism>
<protein>
    <submittedName>
        <fullName evidence="1">Uncharacterized protein</fullName>
    </submittedName>
</protein>
<dbReference type="KEGG" id="wma:WM2015_752"/>
<dbReference type="EMBL" id="CP012154">
    <property type="protein sequence ID" value="AKS41133.1"/>
    <property type="molecule type" value="Genomic_DNA"/>
</dbReference>
<accession>A0A0K0XTX4</accession>
<dbReference type="InterPro" id="IPR010982">
    <property type="entry name" value="Lambda_DNA-bd_dom_sf"/>
</dbReference>
<dbReference type="RefSeq" id="WP_049724793.1">
    <property type="nucleotide sequence ID" value="NZ_CP012154.1"/>
</dbReference>
<dbReference type="Proteomes" id="UP000066624">
    <property type="component" value="Chromosome"/>
</dbReference>
<dbReference type="Gene3D" id="1.10.260.40">
    <property type="entry name" value="lambda repressor-like DNA-binding domains"/>
    <property type="match status" value="1"/>
</dbReference>
<dbReference type="STRING" id="1579979.WM2015_752"/>
<sequence length="140" mass="15614">MRDPHQLAVELAAEAPDPAWLRALTDDLDRQLRRSPLERLQRLWGLSAAEAASLFGVSRQAYSKWLRGGVPSERAAALADLSVATELLDRYLKRERIPAVVRRPAALLGNRSLIELARSGDHAAVRQAVADMFELRRVQP</sequence>
<dbReference type="GO" id="GO:0003677">
    <property type="term" value="F:DNA binding"/>
    <property type="evidence" value="ECO:0007669"/>
    <property type="project" value="InterPro"/>
</dbReference>
<dbReference type="SUPFAM" id="SSF47413">
    <property type="entry name" value="lambda repressor-like DNA-binding domains"/>
    <property type="match status" value="1"/>
</dbReference>
<keyword evidence="2" id="KW-1185">Reference proteome</keyword>
<name>A0A0K0XTX4_9GAMM</name>
<dbReference type="CDD" id="cd00093">
    <property type="entry name" value="HTH_XRE"/>
    <property type="match status" value="1"/>
</dbReference>
<dbReference type="AlphaFoldDB" id="A0A0K0XTX4"/>
<evidence type="ECO:0000313" key="2">
    <source>
        <dbReference type="Proteomes" id="UP000066624"/>
    </source>
</evidence>
<dbReference type="InterPro" id="IPR001387">
    <property type="entry name" value="Cro/C1-type_HTH"/>
</dbReference>